<dbReference type="AlphaFoldDB" id="A0A495JGY0"/>
<comment type="function">
    <text evidence="10">Part of the binding-protein-dependent transport system for molybdenum; probably responsible for the translocation of the substrate across the membrane.</text>
</comment>
<reference evidence="12 13" key="1">
    <citation type="submission" date="2018-10" db="EMBL/GenBank/DDBJ databases">
        <title>Sequencing the genomes of 1000 actinobacteria strains.</title>
        <authorList>
            <person name="Klenk H.-P."/>
        </authorList>
    </citation>
    <scope>NUCLEOTIDE SEQUENCE [LARGE SCALE GENOMIC DNA]</scope>
    <source>
        <strain evidence="12 13">DSM 45175</strain>
    </source>
</reference>
<evidence type="ECO:0000256" key="1">
    <source>
        <dbReference type="ARBA" id="ARBA00004651"/>
    </source>
</evidence>
<comment type="caution">
    <text evidence="12">The sequence shown here is derived from an EMBL/GenBank/DDBJ whole genome shotgun (WGS) entry which is preliminary data.</text>
</comment>
<evidence type="ECO:0000259" key="11">
    <source>
        <dbReference type="PROSITE" id="PS50928"/>
    </source>
</evidence>
<keyword evidence="13" id="KW-1185">Reference proteome</keyword>
<dbReference type="Gene3D" id="1.10.3720.10">
    <property type="entry name" value="MetI-like"/>
    <property type="match status" value="1"/>
</dbReference>
<keyword evidence="4 10" id="KW-1003">Cell membrane</keyword>
<dbReference type="PANTHER" id="PTHR30183">
    <property type="entry name" value="MOLYBDENUM TRANSPORT SYSTEM PERMEASE PROTEIN MODB"/>
    <property type="match status" value="1"/>
</dbReference>
<feature type="transmembrane region" description="Helical" evidence="9">
    <location>
        <begin position="86"/>
        <end position="112"/>
    </location>
</feature>
<evidence type="ECO:0000256" key="8">
    <source>
        <dbReference type="ARBA" id="ARBA00023136"/>
    </source>
</evidence>
<evidence type="ECO:0000313" key="12">
    <source>
        <dbReference type="EMBL" id="RKR88290.1"/>
    </source>
</evidence>
<evidence type="ECO:0000256" key="7">
    <source>
        <dbReference type="ARBA" id="ARBA00022989"/>
    </source>
</evidence>
<dbReference type="InterPro" id="IPR035906">
    <property type="entry name" value="MetI-like_sf"/>
</dbReference>
<keyword evidence="5 10" id="KW-0500">Molybdenum</keyword>
<sequence>MDWQAVLLSLRLAATTTGILLVVALPLGAWLAYAPRRWWRTAIEAVVALPLVLPPSVLGFYALIALGPKSPVGRWYEDLTGSLLPFSFTGLLVGSVLFSLPFAVQPITAGFAGVDRRLLEASWSLGEFRTVTLARIAVPLALPGIVTGAVLSFAHTVGEFGVVLMLGGNLPGQTRTISIAIYDSVQAMDYATAGRTSLLLLVFSFAVLATTYTLQRRFTYAGATP</sequence>
<dbReference type="RefSeq" id="WP_121156921.1">
    <property type="nucleotide sequence ID" value="NZ_RBKT01000001.1"/>
</dbReference>
<proteinExistence type="inferred from homology"/>
<dbReference type="Pfam" id="PF00528">
    <property type="entry name" value="BPD_transp_1"/>
    <property type="match status" value="1"/>
</dbReference>
<evidence type="ECO:0000256" key="9">
    <source>
        <dbReference type="RuleBase" id="RU363032"/>
    </source>
</evidence>
<accession>A0A495JGY0</accession>
<dbReference type="PANTHER" id="PTHR30183:SF8">
    <property type="entry name" value="MOLYBDENUM TRANSPORT SYSTEM PERMEASE"/>
    <property type="match status" value="1"/>
</dbReference>
<keyword evidence="7 9" id="KW-1133">Transmembrane helix</keyword>
<comment type="subcellular location">
    <subcellularLocation>
        <location evidence="1 9">Cell membrane</location>
        <topology evidence="1 9">Multi-pass membrane protein</topology>
    </subcellularLocation>
</comment>
<comment type="similarity">
    <text evidence="2 10">Belongs to the binding-protein-dependent transport system permease family. CysTW subfamily.</text>
</comment>
<protein>
    <recommendedName>
        <fullName evidence="10">Molybdenum transport system permease</fullName>
    </recommendedName>
</protein>
<feature type="domain" description="ABC transmembrane type-1" evidence="11">
    <location>
        <begin position="6"/>
        <end position="211"/>
    </location>
</feature>
<gene>
    <name evidence="12" type="ORF">BDK92_2601</name>
</gene>
<keyword evidence="6 9" id="KW-0812">Transmembrane</keyword>
<dbReference type="SUPFAM" id="SSF161098">
    <property type="entry name" value="MetI-like"/>
    <property type="match status" value="1"/>
</dbReference>
<dbReference type="GO" id="GO:0005886">
    <property type="term" value="C:plasma membrane"/>
    <property type="evidence" value="ECO:0007669"/>
    <property type="project" value="UniProtKB-SubCell"/>
</dbReference>
<keyword evidence="3 9" id="KW-0813">Transport</keyword>
<name>A0A495JGY0_9ACTN</name>
<dbReference type="InterPro" id="IPR000515">
    <property type="entry name" value="MetI-like"/>
</dbReference>
<feature type="transmembrane region" description="Helical" evidence="9">
    <location>
        <begin position="196"/>
        <end position="214"/>
    </location>
</feature>
<dbReference type="EMBL" id="RBKT01000001">
    <property type="protein sequence ID" value="RKR88290.1"/>
    <property type="molecule type" value="Genomic_DNA"/>
</dbReference>
<dbReference type="Proteomes" id="UP000277671">
    <property type="component" value="Unassembled WGS sequence"/>
</dbReference>
<keyword evidence="8 9" id="KW-0472">Membrane</keyword>
<dbReference type="GO" id="GO:0015098">
    <property type="term" value="F:molybdate ion transmembrane transporter activity"/>
    <property type="evidence" value="ECO:0007669"/>
    <property type="project" value="UniProtKB-UniRule"/>
</dbReference>
<evidence type="ECO:0000256" key="10">
    <source>
        <dbReference type="RuleBase" id="RU365097"/>
    </source>
</evidence>
<dbReference type="CDD" id="cd06261">
    <property type="entry name" value="TM_PBP2"/>
    <property type="match status" value="1"/>
</dbReference>
<feature type="transmembrane region" description="Helical" evidence="9">
    <location>
        <begin position="12"/>
        <end position="33"/>
    </location>
</feature>
<evidence type="ECO:0000313" key="13">
    <source>
        <dbReference type="Proteomes" id="UP000277671"/>
    </source>
</evidence>
<dbReference type="NCBIfam" id="TIGR02141">
    <property type="entry name" value="modB_ABC"/>
    <property type="match status" value="1"/>
</dbReference>
<dbReference type="PROSITE" id="PS50928">
    <property type="entry name" value="ABC_TM1"/>
    <property type="match status" value="1"/>
</dbReference>
<feature type="transmembrane region" description="Helical" evidence="9">
    <location>
        <begin position="45"/>
        <end position="66"/>
    </location>
</feature>
<organism evidence="12 13">
    <name type="scientific">Micromonospora pisi</name>
    <dbReference type="NCBI Taxonomy" id="589240"/>
    <lineage>
        <taxon>Bacteria</taxon>
        <taxon>Bacillati</taxon>
        <taxon>Actinomycetota</taxon>
        <taxon>Actinomycetes</taxon>
        <taxon>Micromonosporales</taxon>
        <taxon>Micromonosporaceae</taxon>
        <taxon>Micromonospora</taxon>
    </lineage>
</organism>
<evidence type="ECO:0000256" key="4">
    <source>
        <dbReference type="ARBA" id="ARBA00022475"/>
    </source>
</evidence>
<evidence type="ECO:0000256" key="2">
    <source>
        <dbReference type="ARBA" id="ARBA00007069"/>
    </source>
</evidence>
<dbReference type="OrthoDB" id="9774448at2"/>
<evidence type="ECO:0000256" key="5">
    <source>
        <dbReference type="ARBA" id="ARBA00022505"/>
    </source>
</evidence>
<evidence type="ECO:0000256" key="3">
    <source>
        <dbReference type="ARBA" id="ARBA00022448"/>
    </source>
</evidence>
<feature type="transmembrane region" description="Helical" evidence="9">
    <location>
        <begin position="133"/>
        <end position="154"/>
    </location>
</feature>
<dbReference type="InterPro" id="IPR011867">
    <property type="entry name" value="ModB_ABC"/>
</dbReference>
<evidence type="ECO:0000256" key="6">
    <source>
        <dbReference type="ARBA" id="ARBA00022692"/>
    </source>
</evidence>